<keyword evidence="11" id="KW-1185">Reference proteome</keyword>
<evidence type="ECO:0000256" key="7">
    <source>
        <dbReference type="ARBA" id="ARBA00022840"/>
    </source>
</evidence>
<dbReference type="EC" id="2.7.6.3" evidence="3"/>
<comment type="catalytic activity">
    <reaction evidence="1">
        <text>6-hydroxymethyl-7,8-dihydropterin + ATP = (7,8-dihydropterin-6-yl)methyl diphosphate + AMP + H(+)</text>
        <dbReference type="Rhea" id="RHEA:11412"/>
        <dbReference type="ChEBI" id="CHEBI:15378"/>
        <dbReference type="ChEBI" id="CHEBI:30616"/>
        <dbReference type="ChEBI" id="CHEBI:44841"/>
        <dbReference type="ChEBI" id="CHEBI:72950"/>
        <dbReference type="ChEBI" id="CHEBI:456215"/>
        <dbReference type="EC" id="2.7.6.3"/>
    </reaction>
</comment>
<evidence type="ECO:0000256" key="8">
    <source>
        <dbReference type="ARBA" id="ARBA00022909"/>
    </source>
</evidence>
<keyword evidence="6" id="KW-0418">Kinase</keyword>
<dbReference type="GO" id="GO:0003848">
    <property type="term" value="F:2-amino-4-hydroxy-6-hydroxymethyldihydropteridine diphosphokinase activity"/>
    <property type="evidence" value="ECO:0007669"/>
    <property type="project" value="UniProtKB-EC"/>
</dbReference>
<dbReference type="Pfam" id="PF01288">
    <property type="entry name" value="HPPK"/>
    <property type="match status" value="1"/>
</dbReference>
<dbReference type="InterPro" id="IPR000550">
    <property type="entry name" value="Hppk"/>
</dbReference>
<keyword evidence="4 10" id="KW-0808">Transferase</keyword>
<dbReference type="PANTHER" id="PTHR43071:SF1">
    <property type="entry name" value="2-AMINO-4-HYDROXY-6-HYDROXYMETHYLDIHYDROPTERIDINE PYROPHOSPHOKINASE"/>
    <property type="match status" value="1"/>
</dbReference>
<evidence type="ECO:0000256" key="3">
    <source>
        <dbReference type="ARBA" id="ARBA00013253"/>
    </source>
</evidence>
<keyword evidence="8" id="KW-0289">Folate biosynthesis</keyword>
<name>A0ABV5LTX2_9ACTN</name>
<evidence type="ECO:0000256" key="4">
    <source>
        <dbReference type="ARBA" id="ARBA00022679"/>
    </source>
</evidence>
<protein>
    <recommendedName>
        <fullName evidence="3">2-amino-4-hydroxy-6-hydroxymethyldihydropteridine diphosphokinase</fullName>
        <ecNumber evidence="3">2.7.6.3</ecNumber>
    </recommendedName>
</protein>
<dbReference type="Gene3D" id="3.30.70.560">
    <property type="entry name" value="7,8-Dihydro-6-hydroxymethylpterin-pyrophosphokinase HPPK"/>
    <property type="match status" value="1"/>
</dbReference>
<evidence type="ECO:0000313" key="10">
    <source>
        <dbReference type="EMBL" id="MFB9377510.1"/>
    </source>
</evidence>
<sequence length="176" mass="18095">MSDGPASTPVVLSLGANVGATASTLRSAVRLLHEAPGFEVTAVSSFLRTRPVGAVPDQPDFVNAVVLGRTTLGPTALLEVAHTVETALGLDRSTKVVDGPRVIDVDVVTHGESVLDLRDGAGSGLVLPHPRAHEREFVLAPWVEVDPDAVLPGPHGGRVADLLAAVRTATAPEASS</sequence>
<dbReference type="CDD" id="cd00483">
    <property type="entry name" value="HPPK"/>
    <property type="match status" value="1"/>
</dbReference>
<organism evidence="10 11">
    <name type="scientific">Kineococcus gynurae</name>
    <dbReference type="NCBI Taxonomy" id="452979"/>
    <lineage>
        <taxon>Bacteria</taxon>
        <taxon>Bacillati</taxon>
        <taxon>Actinomycetota</taxon>
        <taxon>Actinomycetes</taxon>
        <taxon>Kineosporiales</taxon>
        <taxon>Kineosporiaceae</taxon>
        <taxon>Kineococcus</taxon>
    </lineage>
</organism>
<comment type="caution">
    <text evidence="10">The sequence shown here is derived from an EMBL/GenBank/DDBJ whole genome shotgun (WGS) entry which is preliminary data.</text>
</comment>
<comment type="pathway">
    <text evidence="2">Cofactor biosynthesis; tetrahydrofolate biosynthesis; 2-amino-4-hydroxy-6-hydroxymethyl-7,8-dihydropteridine diphosphate from 7,8-dihydroneopterin triphosphate: step 4/4.</text>
</comment>
<dbReference type="RefSeq" id="WP_380138991.1">
    <property type="nucleotide sequence ID" value="NZ_JBHLUI010000010.1"/>
</dbReference>
<dbReference type="EMBL" id="JBHMDM010000005">
    <property type="protein sequence ID" value="MFB9377510.1"/>
    <property type="molecule type" value="Genomic_DNA"/>
</dbReference>
<evidence type="ECO:0000256" key="1">
    <source>
        <dbReference type="ARBA" id="ARBA00000198"/>
    </source>
</evidence>
<keyword evidence="7" id="KW-0067">ATP-binding</keyword>
<feature type="domain" description="7,8-dihydro-6-hydroxymethylpterin-pyrophosphokinase" evidence="9">
    <location>
        <begin position="11"/>
        <end position="147"/>
    </location>
</feature>
<accession>A0ABV5LTX2</accession>
<evidence type="ECO:0000313" key="11">
    <source>
        <dbReference type="Proteomes" id="UP001589748"/>
    </source>
</evidence>
<keyword evidence="5" id="KW-0547">Nucleotide-binding</keyword>
<dbReference type="NCBIfam" id="TIGR01498">
    <property type="entry name" value="folK"/>
    <property type="match status" value="1"/>
</dbReference>
<evidence type="ECO:0000256" key="5">
    <source>
        <dbReference type="ARBA" id="ARBA00022741"/>
    </source>
</evidence>
<evidence type="ECO:0000256" key="2">
    <source>
        <dbReference type="ARBA" id="ARBA00005051"/>
    </source>
</evidence>
<dbReference type="PANTHER" id="PTHR43071">
    <property type="entry name" value="2-AMINO-4-HYDROXY-6-HYDROXYMETHYLDIHYDROPTERIDINE PYROPHOSPHOKINASE"/>
    <property type="match status" value="1"/>
</dbReference>
<dbReference type="SUPFAM" id="SSF55083">
    <property type="entry name" value="6-hydroxymethyl-7,8-dihydropterin pyrophosphokinase, HPPK"/>
    <property type="match status" value="1"/>
</dbReference>
<reference evidence="10 11" key="1">
    <citation type="submission" date="2024-09" db="EMBL/GenBank/DDBJ databases">
        <authorList>
            <person name="Sun Q."/>
            <person name="Mori K."/>
        </authorList>
    </citation>
    <scope>NUCLEOTIDE SEQUENCE [LARGE SCALE GENOMIC DNA]</scope>
    <source>
        <strain evidence="10 11">TISTR 1856</strain>
    </source>
</reference>
<gene>
    <name evidence="10" type="primary">folK</name>
    <name evidence="10" type="ORF">ACFFVI_11055</name>
</gene>
<evidence type="ECO:0000256" key="6">
    <source>
        <dbReference type="ARBA" id="ARBA00022777"/>
    </source>
</evidence>
<dbReference type="Proteomes" id="UP001589748">
    <property type="component" value="Unassembled WGS sequence"/>
</dbReference>
<dbReference type="InterPro" id="IPR035907">
    <property type="entry name" value="Hppk_sf"/>
</dbReference>
<proteinExistence type="predicted"/>
<evidence type="ECO:0000259" key="9">
    <source>
        <dbReference type="Pfam" id="PF01288"/>
    </source>
</evidence>